<dbReference type="Gene3D" id="3.40.50.2300">
    <property type="match status" value="1"/>
</dbReference>
<dbReference type="Pfam" id="PF00072">
    <property type="entry name" value="Response_reg"/>
    <property type="match status" value="1"/>
</dbReference>
<dbReference type="PANTHER" id="PTHR48111">
    <property type="entry name" value="REGULATOR OF RPOS"/>
    <property type="match status" value="1"/>
</dbReference>
<feature type="domain" description="Response regulatory" evidence="4">
    <location>
        <begin position="5"/>
        <end position="118"/>
    </location>
</feature>
<dbReference type="RefSeq" id="WP_188579137.1">
    <property type="nucleotide sequence ID" value="NZ_BMDZ01000034.1"/>
</dbReference>
<sequence>MTGPRILVVDDEPQIRRFLTIALGAGGFTVIEAATAQAAIEAAALQSPALVVLDLGLPDADGLSVITAIRDWSAVPILVLSVRADEAEKVAALDRGADDYVTKPFGIAELTARIRAALRARGQSGTQRIGDGPQAEAEPLIRIGRITIDQPAHLVTLDGQPVKLSRREYDLLCTLARNRGRMMTHGQLLRAVWGPAHEADTHYLRIYVGHLRQKLGDDPSDPRLIINEPGVGYRLDGG</sequence>
<dbReference type="SUPFAM" id="SSF52172">
    <property type="entry name" value="CheY-like"/>
    <property type="match status" value="1"/>
</dbReference>
<feature type="domain" description="OmpR/PhoB-type" evidence="5">
    <location>
        <begin position="138"/>
        <end position="237"/>
    </location>
</feature>
<dbReference type="GO" id="GO:0003677">
    <property type="term" value="F:DNA binding"/>
    <property type="evidence" value="ECO:0007669"/>
    <property type="project" value="UniProtKB-KW"/>
</dbReference>
<protein>
    <submittedName>
        <fullName evidence="6">DNA-binding response regulator</fullName>
    </submittedName>
</protein>
<feature type="modified residue" description="4-aspartylphosphate" evidence="2">
    <location>
        <position position="54"/>
    </location>
</feature>
<dbReference type="Pfam" id="PF00486">
    <property type="entry name" value="Trans_reg_C"/>
    <property type="match status" value="1"/>
</dbReference>
<proteinExistence type="predicted"/>
<keyword evidence="1 3" id="KW-0238">DNA-binding</keyword>
<dbReference type="CDD" id="cd00383">
    <property type="entry name" value="trans_reg_C"/>
    <property type="match status" value="1"/>
</dbReference>
<dbReference type="InterPro" id="IPR001789">
    <property type="entry name" value="Sig_transdc_resp-reg_receiver"/>
</dbReference>
<evidence type="ECO:0000256" key="2">
    <source>
        <dbReference type="PROSITE-ProRule" id="PRU00169"/>
    </source>
</evidence>
<dbReference type="Proteomes" id="UP000603352">
    <property type="component" value="Unassembled WGS sequence"/>
</dbReference>
<keyword evidence="7" id="KW-1185">Reference proteome</keyword>
<dbReference type="Gene3D" id="6.10.250.690">
    <property type="match status" value="1"/>
</dbReference>
<comment type="caution">
    <text evidence="6">The sequence shown here is derived from an EMBL/GenBank/DDBJ whole genome shotgun (WGS) entry which is preliminary data.</text>
</comment>
<dbReference type="SUPFAM" id="SSF46894">
    <property type="entry name" value="C-terminal effector domain of the bipartite response regulators"/>
    <property type="match status" value="1"/>
</dbReference>
<dbReference type="SMART" id="SM00862">
    <property type="entry name" value="Trans_reg_C"/>
    <property type="match status" value="1"/>
</dbReference>
<dbReference type="InterPro" id="IPR001867">
    <property type="entry name" value="OmpR/PhoB-type_DNA-bd"/>
</dbReference>
<evidence type="ECO:0000313" key="6">
    <source>
        <dbReference type="EMBL" id="GGB46230.1"/>
    </source>
</evidence>
<reference evidence="7" key="1">
    <citation type="journal article" date="2019" name="Int. J. Syst. Evol. Microbiol.">
        <title>The Global Catalogue of Microorganisms (GCM) 10K type strain sequencing project: providing services to taxonomists for standard genome sequencing and annotation.</title>
        <authorList>
            <consortium name="The Broad Institute Genomics Platform"/>
            <consortium name="The Broad Institute Genome Sequencing Center for Infectious Disease"/>
            <person name="Wu L."/>
            <person name="Ma J."/>
        </authorList>
    </citation>
    <scope>NUCLEOTIDE SEQUENCE [LARGE SCALE GENOMIC DNA]</scope>
    <source>
        <strain evidence="7">CGMCC 1.10188</strain>
    </source>
</reference>
<dbReference type="InterPro" id="IPR016032">
    <property type="entry name" value="Sig_transdc_resp-reg_C-effctor"/>
</dbReference>
<evidence type="ECO:0000259" key="4">
    <source>
        <dbReference type="PROSITE" id="PS50110"/>
    </source>
</evidence>
<feature type="DNA-binding region" description="OmpR/PhoB-type" evidence="3">
    <location>
        <begin position="138"/>
        <end position="237"/>
    </location>
</feature>
<organism evidence="6 7">
    <name type="scientific">Tistrella bauzanensis</name>
    <dbReference type="NCBI Taxonomy" id="657419"/>
    <lineage>
        <taxon>Bacteria</taxon>
        <taxon>Pseudomonadati</taxon>
        <taxon>Pseudomonadota</taxon>
        <taxon>Alphaproteobacteria</taxon>
        <taxon>Geminicoccales</taxon>
        <taxon>Geminicoccaceae</taxon>
        <taxon>Tistrella</taxon>
    </lineage>
</organism>
<dbReference type="PANTHER" id="PTHR48111:SF50">
    <property type="entry name" value="KDP OPERON TRANSCRIPTIONAL REGULATORY PROTEIN KDPE"/>
    <property type="match status" value="1"/>
</dbReference>
<name>A0ABQ1IN21_9PROT</name>
<evidence type="ECO:0000259" key="5">
    <source>
        <dbReference type="PROSITE" id="PS51755"/>
    </source>
</evidence>
<evidence type="ECO:0000256" key="1">
    <source>
        <dbReference type="ARBA" id="ARBA00023125"/>
    </source>
</evidence>
<dbReference type="SMART" id="SM00448">
    <property type="entry name" value="REC"/>
    <property type="match status" value="1"/>
</dbReference>
<dbReference type="InterPro" id="IPR036388">
    <property type="entry name" value="WH-like_DNA-bd_sf"/>
</dbReference>
<dbReference type="Gene3D" id="1.10.10.10">
    <property type="entry name" value="Winged helix-like DNA-binding domain superfamily/Winged helix DNA-binding domain"/>
    <property type="match status" value="1"/>
</dbReference>
<accession>A0ABQ1IN21</accession>
<dbReference type="InterPro" id="IPR011006">
    <property type="entry name" value="CheY-like_superfamily"/>
</dbReference>
<dbReference type="EMBL" id="BMDZ01000034">
    <property type="protein sequence ID" value="GGB46230.1"/>
    <property type="molecule type" value="Genomic_DNA"/>
</dbReference>
<dbReference type="PROSITE" id="PS51755">
    <property type="entry name" value="OMPR_PHOB"/>
    <property type="match status" value="1"/>
</dbReference>
<dbReference type="PROSITE" id="PS50110">
    <property type="entry name" value="RESPONSE_REGULATORY"/>
    <property type="match status" value="1"/>
</dbReference>
<gene>
    <name evidence="6" type="primary">kdpE</name>
    <name evidence="6" type="ORF">GCM10011505_29220</name>
</gene>
<keyword evidence="2" id="KW-0597">Phosphoprotein</keyword>
<evidence type="ECO:0000313" key="7">
    <source>
        <dbReference type="Proteomes" id="UP000603352"/>
    </source>
</evidence>
<evidence type="ECO:0000256" key="3">
    <source>
        <dbReference type="PROSITE-ProRule" id="PRU01091"/>
    </source>
</evidence>
<dbReference type="InterPro" id="IPR039420">
    <property type="entry name" value="WalR-like"/>
</dbReference>